<name>A0A022RQZ0_ERYGU</name>
<dbReference type="EMBL" id="KI630330">
    <property type="protein sequence ID" value="EYU41355.1"/>
    <property type="molecule type" value="Genomic_DNA"/>
</dbReference>
<gene>
    <name evidence="5" type="ORF">MIMGU_mgv1a012333mg</name>
</gene>
<proteinExistence type="inferred from homology"/>
<comment type="similarity">
    <text evidence="1">Belongs to the SPT2 family.</text>
</comment>
<protein>
    <recommendedName>
        <fullName evidence="7">SPT2 chromatin protein</fullName>
    </recommendedName>
</protein>
<sequence>MPASSQSRAKSVPEKVGHARKLPPDHSGTARKQLGSNSGSGPGRPLVPKNMPSKSPVRPPAAKAPTAVARNTVVGRVQKPTTPSPMQSVVRKPTASNPPPGIRRPTPSSGQPSVSRRPVQKEYQETQRPNAVAKQTLPPSSRDQMKRPVSKPPVRSTSVDQRPKPAPKRQLRDEDSDGENAISMIRQMFRYNPNKFRDDDDVSDMEANFEDIQREEKRSAKIARKEDEEQLRLIEEEEKRERMRMAKKRKMGH</sequence>
<evidence type="ECO:0000256" key="4">
    <source>
        <dbReference type="SAM" id="MobiDB-lite"/>
    </source>
</evidence>
<dbReference type="InterPro" id="IPR013256">
    <property type="entry name" value="Chromatin_SPT2"/>
</dbReference>
<dbReference type="Proteomes" id="UP000030748">
    <property type="component" value="Unassembled WGS sequence"/>
</dbReference>
<evidence type="ECO:0000256" key="2">
    <source>
        <dbReference type="ARBA" id="ARBA00023054"/>
    </source>
</evidence>
<dbReference type="STRING" id="4155.A0A022RQZ0"/>
<organism evidence="5 6">
    <name type="scientific">Erythranthe guttata</name>
    <name type="common">Yellow monkey flower</name>
    <name type="synonym">Mimulus guttatus</name>
    <dbReference type="NCBI Taxonomy" id="4155"/>
    <lineage>
        <taxon>Eukaryota</taxon>
        <taxon>Viridiplantae</taxon>
        <taxon>Streptophyta</taxon>
        <taxon>Embryophyta</taxon>
        <taxon>Tracheophyta</taxon>
        <taxon>Spermatophyta</taxon>
        <taxon>Magnoliopsida</taxon>
        <taxon>eudicotyledons</taxon>
        <taxon>Gunneridae</taxon>
        <taxon>Pentapetalae</taxon>
        <taxon>asterids</taxon>
        <taxon>lamiids</taxon>
        <taxon>Lamiales</taxon>
        <taxon>Phrymaceae</taxon>
        <taxon>Erythranthe</taxon>
    </lineage>
</organism>
<dbReference type="SMART" id="SM00784">
    <property type="entry name" value="SPT2"/>
    <property type="match status" value="1"/>
</dbReference>
<dbReference type="AlphaFoldDB" id="A0A022RQZ0"/>
<dbReference type="PANTHER" id="PTHR22691">
    <property type="entry name" value="YEAST SPT2-RELATED"/>
    <property type="match status" value="1"/>
</dbReference>
<evidence type="ECO:0008006" key="7">
    <source>
        <dbReference type="Google" id="ProtNLM"/>
    </source>
</evidence>
<evidence type="ECO:0000313" key="5">
    <source>
        <dbReference type="EMBL" id="EYU41355.1"/>
    </source>
</evidence>
<accession>A0A022RQZ0</accession>
<keyword evidence="2 3" id="KW-0175">Coiled coil</keyword>
<evidence type="ECO:0000256" key="1">
    <source>
        <dbReference type="ARBA" id="ARBA00006461"/>
    </source>
</evidence>
<dbReference type="PANTHER" id="PTHR22691:SF8">
    <property type="entry name" value="PROTEIN SPT2 HOMOLOG"/>
    <property type="match status" value="1"/>
</dbReference>
<feature type="coiled-coil region" evidence="3">
    <location>
        <begin position="217"/>
        <end position="244"/>
    </location>
</feature>
<dbReference type="eggNOG" id="ENOG502QRJX">
    <property type="taxonomic scope" value="Eukaryota"/>
</dbReference>
<dbReference type="Pfam" id="PF08243">
    <property type="entry name" value="SPT2"/>
    <property type="match status" value="1"/>
</dbReference>
<reference evidence="5 6" key="1">
    <citation type="journal article" date="2013" name="Proc. Natl. Acad. Sci. U.S.A.">
        <title>Fine-scale variation in meiotic recombination in Mimulus inferred from population shotgun sequencing.</title>
        <authorList>
            <person name="Hellsten U."/>
            <person name="Wright K.M."/>
            <person name="Jenkins J."/>
            <person name="Shu S."/>
            <person name="Yuan Y."/>
            <person name="Wessler S.R."/>
            <person name="Schmutz J."/>
            <person name="Willis J.H."/>
            <person name="Rokhsar D.S."/>
        </authorList>
    </citation>
    <scope>NUCLEOTIDE SEQUENCE [LARGE SCALE GENOMIC DNA]</scope>
    <source>
        <strain evidence="6">cv. DUN x IM62</strain>
    </source>
</reference>
<keyword evidence="6" id="KW-1185">Reference proteome</keyword>
<feature type="region of interest" description="Disordered" evidence="4">
    <location>
        <begin position="1"/>
        <end position="181"/>
    </location>
</feature>
<evidence type="ECO:0000256" key="3">
    <source>
        <dbReference type="SAM" id="Coils"/>
    </source>
</evidence>
<evidence type="ECO:0000313" key="6">
    <source>
        <dbReference type="Proteomes" id="UP000030748"/>
    </source>
</evidence>